<keyword evidence="2" id="KW-1185">Reference proteome</keyword>
<dbReference type="RefSeq" id="WP_109747584.1">
    <property type="nucleotide sequence ID" value="NZ_JANKBI010000011.1"/>
</dbReference>
<proteinExistence type="predicted"/>
<dbReference type="Proteomes" id="UP000245412">
    <property type="component" value="Unassembled WGS sequence"/>
</dbReference>
<reference evidence="1 2" key="1">
    <citation type="submission" date="2018-05" db="EMBL/GenBank/DDBJ databases">
        <authorList>
            <person name="Goeker M."/>
            <person name="Huntemann M."/>
            <person name="Clum A."/>
            <person name="Pillay M."/>
            <person name="Palaniappan K."/>
            <person name="Varghese N."/>
            <person name="Mikhailova N."/>
            <person name="Stamatis D."/>
            <person name="Reddy T."/>
            <person name="Daum C."/>
            <person name="Shapiro N."/>
            <person name="Ivanova N."/>
            <person name="Kyrpides N."/>
            <person name="Woyke T."/>
        </authorList>
    </citation>
    <scope>NUCLEOTIDE SEQUENCE [LARGE SCALE GENOMIC DNA]</scope>
    <source>
        <strain evidence="1 2">DSM 26524</strain>
    </source>
</reference>
<comment type="caution">
    <text evidence="1">The sequence shown here is derived from an EMBL/GenBank/DDBJ whole genome shotgun (WGS) entry which is preliminary data.</text>
</comment>
<gene>
    <name evidence="1" type="ORF">C7383_111127</name>
</gene>
<accession>A0AB73T180</accession>
<dbReference type="AlphaFoldDB" id="A0AB73T180"/>
<evidence type="ECO:0000313" key="2">
    <source>
        <dbReference type="Proteomes" id="UP000245412"/>
    </source>
</evidence>
<name>A0AB73T180_9FIRM</name>
<organism evidence="1 2">
    <name type="scientific">Murimonas intestini</name>
    <dbReference type="NCBI Taxonomy" id="1337051"/>
    <lineage>
        <taxon>Bacteria</taxon>
        <taxon>Bacillati</taxon>
        <taxon>Bacillota</taxon>
        <taxon>Clostridia</taxon>
        <taxon>Lachnospirales</taxon>
        <taxon>Lachnospiraceae</taxon>
        <taxon>Murimonas</taxon>
    </lineage>
</organism>
<evidence type="ECO:0000313" key="1">
    <source>
        <dbReference type="EMBL" id="PWJ73791.1"/>
    </source>
</evidence>
<evidence type="ECO:0008006" key="3">
    <source>
        <dbReference type="Google" id="ProtNLM"/>
    </source>
</evidence>
<sequence>MSEIAYQNKDVTLKFLTEALKHKSLGVYGLPHIRIRDAQPTNLPAIEANELRLDNLFILEDNSLALIDYESTFSMEDVVKYVNYVARILKRFCRENTEIPILHLIIIFSADIQSIRTEIYDFGCMKLCIEPAFLTDMDTEHIYNRLKAKINSGEILNDEELLEIIVLPLTVEGKKPKQELVKNTVELAKGIADENQMIQALAGIITFADKVIDKEYADYVKGAIMMTKVAQLIFDEGLEKGIEQGIEKGIDQGIERGRAVEAIRCIRIKMNKGYEAAVIADLLEQKVDYVEKVCSLIRANPKDTDAEIDQKCRG</sequence>
<protein>
    <recommendedName>
        <fullName evidence="3">Rpn family recombination-promoting nuclease/putative transposase</fullName>
    </recommendedName>
</protein>
<dbReference type="EMBL" id="QGGY01000011">
    <property type="protein sequence ID" value="PWJ73791.1"/>
    <property type="molecule type" value="Genomic_DNA"/>
</dbReference>